<name>A0A7C8IJ66_9PLEO</name>
<protein>
    <submittedName>
        <fullName evidence="1">Uncharacterized protein</fullName>
    </submittedName>
</protein>
<reference evidence="1 2" key="1">
    <citation type="submission" date="2020-01" db="EMBL/GenBank/DDBJ databases">
        <authorList>
            <consortium name="DOE Joint Genome Institute"/>
            <person name="Haridas S."/>
            <person name="Albert R."/>
            <person name="Binder M."/>
            <person name="Bloem J."/>
            <person name="Labutti K."/>
            <person name="Salamov A."/>
            <person name="Andreopoulos B."/>
            <person name="Baker S.E."/>
            <person name="Barry K."/>
            <person name="Bills G."/>
            <person name="Bluhm B.H."/>
            <person name="Cannon C."/>
            <person name="Castanera R."/>
            <person name="Culley D.E."/>
            <person name="Daum C."/>
            <person name="Ezra D."/>
            <person name="Gonzalez J.B."/>
            <person name="Henrissat B."/>
            <person name="Kuo A."/>
            <person name="Liang C."/>
            <person name="Lipzen A."/>
            <person name="Lutzoni F."/>
            <person name="Magnuson J."/>
            <person name="Mondo S."/>
            <person name="Nolan M."/>
            <person name="Ohm R."/>
            <person name="Pangilinan J."/>
            <person name="Park H.-J.H."/>
            <person name="Ramirez L."/>
            <person name="Alfaro M."/>
            <person name="Sun H."/>
            <person name="Tritt A."/>
            <person name="Yoshinaga Y."/>
            <person name="Zwiers L.-H.L."/>
            <person name="Turgeon B.G."/>
            <person name="Goodwin S.B."/>
            <person name="Spatafora J.W."/>
            <person name="Crous P.W."/>
            <person name="Grigoriev I.V."/>
        </authorList>
    </citation>
    <scope>NUCLEOTIDE SEQUENCE [LARGE SCALE GENOMIC DNA]</scope>
    <source>
        <strain evidence="1 2">CBS 611.86</strain>
    </source>
</reference>
<evidence type="ECO:0000313" key="2">
    <source>
        <dbReference type="Proteomes" id="UP000481861"/>
    </source>
</evidence>
<sequence length="173" mass="19438">MGGWGSRPLPREATMQLCTLRSIVGAFTSLTTHPLSTVDDPVARVRHKLFPSTADTRFFLPPARSTSQRAPHAPHAYAWSGTSTTCKLWIRALLVAVAHHIPLYEIPPRCGHHPPSTNISYHLVDCLYRYLNRYGCLETRRDTLNLFALYLTLDHTTEIHFCESATTTGRIAL</sequence>
<dbReference type="AlphaFoldDB" id="A0A7C8IJ66"/>
<accession>A0A7C8IJ66</accession>
<gene>
    <name evidence="1" type="ORF">BDV95DRAFT_4445</name>
</gene>
<dbReference type="EMBL" id="JAADJZ010000001">
    <property type="protein sequence ID" value="KAF2877852.1"/>
    <property type="molecule type" value="Genomic_DNA"/>
</dbReference>
<keyword evidence="2" id="KW-1185">Reference proteome</keyword>
<evidence type="ECO:0000313" key="1">
    <source>
        <dbReference type="EMBL" id="KAF2877852.1"/>
    </source>
</evidence>
<dbReference type="Proteomes" id="UP000481861">
    <property type="component" value="Unassembled WGS sequence"/>
</dbReference>
<comment type="caution">
    <text evidence="1">The sequence shown here is derived from an EMBL/GenBank/DDBJ whole genome shotgun (WGS) entry which is preliminary data.</text>
</comment>
<proteinExistence type="predicted"/>
<organism evidence="1 2">
    <name type="scientific">Massariosphaeria phaeospora</name>
    <dbReference type="NCBI Taxonomy" id="100035"/>
    <lineage>
        <taxon>Eukaryota</taxon>
        <taxon>Fungi</taxon>
        <taxon>Dikarya</taxon>
        <taxon>Ascomycota</taxon>
        <taxon>Pezizomycotina</taxon>
        <taxon>Dothideomycetes</taxon>
        <taxon>Pleosporomycetidae</taxon>
        <taxon>Pleosporales</taxon>
        <taxon>Pleosporales incertae sedis</taxon>
        <taxon>Massariosphaeria</taxon>
    </lineage>
</organism>